<evidence type="ECO:0000313" key="4">
    <source>
        <dbReference type="Proteomes" id="UP001331761"/>
    </source>
</evidence>
<keyword evidence="4" id="KW-1185">Reference proteome</keyword>
<comment type="caution">
    <text evidence="3">The sequence shown here is derived from an EMBL/GenBank/DDBJ whole genome shotgun (WGS) entry which is preliminary data.</text>
</comment>
<protein>
    <submittedName>
        <fullName evidence="3">Uncharacterized protein</fullName>
    </submittedName>
</protein>
<dbReference type="EMBL" id="WIXE01014394">
    <property type="protein sequence ID" value="KAK5974333.1"/>
    <property type="molecule type" value="Genomic_DNA"/>
</dbReference>
<proteinExistence type="predicted"/>
<evidence type="ECO:0000313" key="2">
    <source>
        <dbReference type="EMBL" id="KAK5974333.1"/>
    </source>
</evidence>
<reference evidence="3 4" key="1">
    <citation type="submission" date="2019-10" db="EMBL/GenBank/DDBJ databases">
        <title>Assembly and Annotation for the nematode Trichostrongylus colubriformis.</title>
        <authorList>
            <person name="Martin J."/>
        </authorList>
    </citation>
    <scope>NUCLEOTIDE SEQUENCE [LARGE SCALE GENOMIC DNA]</scope>
    <source>
        <strain evidence="3">G859</strain>
        <tissue evidence="3">Whole worm</tissue>
    </source>
</reference>
<dbReference type="AlphaFoldDB" id="A0AAN8FIN0"/>
<accession>A0AAN8FIN0</accession>
<organism evidence="3 4">
    <name type="scientific">Trichostrongylus colubriformis</name>
    <name type="common">Black scour worm</name>
    <dbReference type="NCBI Taxonomy" id="6319"/>
    <lineage>
        <taxon>Eukaryota</taxon>
        <taxon>Metazoa</taxon>
        <taxon>Ecdysozoa</taxon>
        <taxon>Nematoda</taxon>
        <taxon>Chromadorea</taxon>
        <taxon>Rhabditida</taxon>
        <taxon>Rhabditina</taxon>
        <taxon>Rhabditomorpha</taxon>
        <taxon>Strongyloidea</taxon>
        <taxon>Trichostrongylidae</taxon>
        <taxon>Trichostrongylus</taxon>
    </lineage>
</organism>
<gene>
    <name evidence="2" type="ORF">GCK32_022683</name>
    <name evidence="3" type="ORF">GCK32_022733</name>
</gene>
<dbReference type="Proteomes" id="UP001331761">
    <property type="component" value="Unassembled WGS sequence"/>
</dbReference>
<dbReference type="EMBL" id="WIXE01008496">
    <property type="protein sequence ID" value="KAK5979290.1"/>
    <property type="molecule type" value="Genomic_DNA"/>
</dbReference>
<sequence>MRFWVNLACQKKKGMRLREFERSIKKVEEVESGSKDGVGIPRNLEEIIKTLRHKEIMKESWEDWSEYIGTMERDGEVLEEICDLPNTGVAGEEEDRRDEDMEPR</sequence>
<feature type="region of interest" description="Disordered" evidence="1">
    <location>
        <begin position="85"/>
        <end position="104"/>
    </location>
</feature>
<evidence type="ECO:0000313" key="3">
    <source>
        <dbReference type="EMBL" id="KAK5979290.1"/>
    </source>
</evidence>
<name>A0AAN8FIN0_TRICO</name>
<evidence type="ECO:0000256" key="1">
    <source>
        <dbReference type="SAM" id="MobiDB-lite"/>
    </source>
</evidence>